<name>A0A166G8I1_9AGAM</name>
<dbReference type="SUPFAM" id="SSF50729">
    <property type="entry name" value="PH domain-like"/>
    <property type="match status" value="1"/>
</dbReference>
<dbReference type="SMART" id="SM00160">
    <property type="entry name" value="RanBD"/>
    <property type="match status" value="1"/>
</dbReference>
<evidence type="ECO:0000313" key="6">
    <source>
        <dbReference type="Proteomes" id="UP000076532"/>
    </source>
</evidence>
<feature type="region of interest" description="Disordered" evidence="3">
    <location>
        <begin position="329"/>
        <end position="413"/>
    </location>
</feature>
<protein>
    <recommendedName>
        <fullName evidence="4">RanBD1 domain-containing protein</fullName>
    </recommendedName>
</protein>
<feature type="compositionally biased region" description="Polar residues" evidence="3">
    <location>
        <begin position="446"/>
        <end position="457"/>
    </location>
</feature>
<organism evidence="5 6">
    <name type="scientific">Athelia psychrophila</name>
    <dbReference type="NCBI Taxonomy" id="1759441"/>
    <lineage>
        <taxon>Eukaryota</taxon>
        <taxon>Fungi</taxon>
        <taxon>Dikarya</taxon>
        <taxon>Basidiomycota</taxon>
        <taxon>Agaricomycotina</taxon>
        <taxon>Agaricomycetes</taxon>
        <taxon>Agaricomycetidae</taxon>
        <taxon>Atheliales</taxon>
        <taxon>Atheliaceae</taxon>
        <taxon>Athelia</taxon>
    </lineage>
</organism>
<dbReference type="Gene3D" id="2.30.29.30">
    <property type="entry name" value="Pleckstrin-homology domain (PH domain)/Phosphotyrosine-binding domain (PTB)"/>
    <property type="match status" value="1"/>
</dbReference>
<feature type="compositionally biased region" description="Low complexity" evidence="3">
    <location>
        <begin position="381"/>
        <end position="401"/>
    </location>
</feature>
<proteinExistence type="predicted"/>
<dbReference type="PROSITE" id="PS50196">
    <property type="entry name" value="RANBD1"/>
    <property type="match status" value="1"/>
</dbReference>
<feature type="compositionally biased region" description="Basic and acidic residues" evidence="3">
    <location>
        <begin position="178"/>
        <end position="202"/>
    </location>
</feature>
<dbReference type="InterPro" id="IPR011993">
    <property type="entry name" value="PH-like_dom_sf"/>
</dbReference>
<feature type="compositionally biased region" description="Low complexity" evidence="3">
    <location>
        <begin position="334"/>
        <end position="370"/>
    </location>
</feature>
<reference evidence="5 6" key="1">
    <citation type="journal article" date="2016" name="Mol. Biol. Evol.">
        <title>Comparative Genomics of Early-Diverging Mushroom-Forming Fungi Provides Insights into the Origins of Lignocellulose Decay Capabilities.</title>
        <authorList>
            <person name="Nagy L.G."/>
            <person name="Riley R."/>
            <person name="Tritt A."/>
            <person name="Adam C."/>
            <person name="Daum C."/>
            <person name="Floudas D."/>
            <person name="Sun H."/>
            <person name="Yadav J.S."/>
            <person name="Pangilinan J."/>
            <person name="Larsson K.H."/>
            <person name="Matsuura K."/>
            <person name="Barry K."/>
            <person name="Labutti K."/>
            <person name="Kuo R."/>
            <person name="Ohm R.A."/>
            <person name="Bhattacharya S.S."/>
            <person name="Shirouzu T."/>
            <person name="Yoshinaga Y."/>
            <person name="Martin F.M."/>
            <person name="Grigoriev I.V."/>
            <person name="Hibbett D.S."/>
        </authorList>
    </citation>
    <scope>NUCLEOTIDE SEQUENCE [LARGE SCALE GENOMIC DNA]</scope>
    <source>
        <strain evidence="5 6">CBS 109695</strain>
    </source>
</reference>
<accession>A0A166G8I1</accession>
<keyword evidence="2" id="KW-0539">Nucleus</keyword>
<dbReference type="InterPro" id="IPR000156">
    <property type="entry name" value="Ran_bind_dom"/>
</dbReference>
<evidence type="ECO:0000256" key="3">
    <source>
        <dbReference type="SAM" id="MobiDB-lite"/>
    </source>
</evidence>
<dbReference type="PANTHER" id="PTHR23138:SF142">
    <property type="entry name" value="RAN-BINDING PROTEIN 3B-RELATED"/>
    <property type="match status" value="1"/>
</dbReference>
<dbReference type="AlphaFoldDB" id="A0A166G8I1"/>
<feature type="compositionally biased region" description="Basic and acidic residues" evidence="3">
    <location>
        <begin position="257"/>
        <end position="279"/>
    </location>
</feature>
<dbReference type="STRING" id="436010.A0A166G8I1"/>
<feature type="compositionally biased region" description="Acidic residues" evidence="3">
    <location>
        <begin position="121"/>
        <end position="130"/>
    </location>
</feature>
<dbReference type="Pfam" id="PF00638">
    <property type="entry name" value="Ran_BP1"/>
    <property type="match status" value="1"/>
</dbReference>
<dbReference type="InterPro" id="IPR045255">
    <property type="entry name" value="RanBP1-like"/>
</dbReference>
<feature type="compositionally biased region" description="Basic and acidic residues" evidence="3">
    <location>
        <begin position="470"/>
        <end position="503"/>
    </location>
</feature>
<feature type="domain" description="RanBD1" evidence="4">
    <location>
        <begin position="503"/>
        <end position="580"/>
    </location>
</feature>
<sequence length="629" mass="66803">MAAATATKATDEYQQDTPFPSKSPGPSPDATESSDQKLSRKRERELSIEPATPRPDIDDETTASSEGSRSGRRSPKKKNRTQLDTTEEEGAGSSRSRTPSPHPVPSPPHEVKVRQISQGVEDIDCDDGTDVVEGAQIPEVASFDGSEGTTPVAASGTPSAIEGSAEQDAGAGDSTMQDSEKSSDSEGNEEKRLKRKLADRATSHGPETSQAIVGKKSARPKVNDNSPRAKKRISSPGTPEMALDAKKLTPPSTPPALDDKISEPLKRPREDGEKDDNPRHTKKPTPPPETVPDLKDLVMTTPKPSGFMAYASTNSPFASVKGQNIFGSRSKPTSFFKAVSPSPSPAPVFAQSSFGKSSSPPSMPTSPTASKRTGFEAFAGSASPFASVSKPSSSALRSKSPPRTRASASKNTSAFTSYASGGAQAFAVPVTKRARASTPPNEIHSSRSSLERNSTLSVFGGTAVVGGDRGQGKKRDDGQLSFGEKLRAGKDTDETASDEEAKPELTAQAAHTGEEDENIMYMVRAKLFHLSDQNAWKERGTGTLKLNVRKSDGEGARLVMRKEAVFTVLLNVTLFHGMSVFVAQDPRYVRLSVIEAGQAVHYNLRVASAKMGEELLDAIKAYIPPPAAA</sequence>
<dbReference type="Proteomes" id="UP000076532">
    <property type="component" value="Unassembled WGS sequence"/>
</dbReference>
<evidence type="ECO:0000256" key="2">
    <source>
        <dbReference type="ARBA" id="ARBA00023242"/>
    </source>
</evidence>
<comment type="subcellular location">
    <subcellularLocation>
        <location evidence="1">Nucleus</location>
    </subcellularLocation>
</comment>
<keyword evidence="6" id="KW-1185">Reference proteome</keyword>
<evidence type="ECO:0000259" key="4">
    <source>
        <dbReference type="PROSITE" id="PS50196"/>
    </source>
</evidence>
<feature type="region of interest" description="Disordered" evidence="3">
    <location>
        <begin position="1"/>
        <end position="302"/>
    </location>
</feature>
<dbReference type="PANTHER" id="PTHR23138">
    <property type="entry name" value="RAN BINDING PROTEIN"/>
    <property type="match status" value="1"/>
</dbReference>
<evidence type="ECO:0000313" key="5">
    <source>
        <dbReference type="EMBL" id="KZP17576.1"/>
    </source>
</evidence>
<feature type="compositionally biased region" description="Basic and acidic residues" evidence="3">
    <location>
        <begin position="34"/>
        <end position="47"/>
    </location>
</feature>
<dbReference type="EMBL" id="KV417581">
    <property type="protein sequence ID" value="KZP17576.1"/>
    <property type="molecule type" value="Genomic_DNA"/>
</dbReference>
<evidence type="ECO:0000256" key="1">
    <source>
        <dbReference type="ARBA" id="ARBA00004123"/>
    </source>
</evidence>
<feature type="region of interest" description="Disordered" evidence="3">
    <location>
        <begin position="430"/>
        <end position="513"/>
    </location>
</feature>
<dbReference type="OrthoDB" id="185618at2759"/>
<dbReference type="GO" id="GO:0005634">
    <property type="term" value="C:nucleus"/>
    <property type="evidence" value="ECO:0007669"/>
    <property type="project" value="UniProtKB-SubCell"/>
</dbReference>
<feature type="compositionally biased region" description="Basic residues" evidence="3">
    <location>
        <begin position="70"/>
        <end position="80"/>
    </location>
</feature>
<gene>
    <name evidence="5" type="ORF">FIBSPDRAFT_792969</name>
</gene>